<evidence type="ECO:0000256" key="13">
    <source>
        <dbReference type="ARBA" id="ARBA00023146"/>
    </source>
</evidence>
<dbReference type="SUPFAM" id="SSF46955">
    <property type="entry name" value="Putative DNA-binding domain"/>
    <property type="match status" value="1"/>
</dbReference>
<dbReference type="SMART" id="SM00896">
    <property type="entry name" value="FDX-ACB"/>
    <property type="match status" value="1"/>
</dbReference>
<evidence type="ECO:0000259" key="19">
    <source>
        <dbReference type="PROSITE" id="PS51483"/>
    </source>
</evidence>
<comment type="catalytic activity">
    <reaction evidence="14 15">
        <text>tRNA(Phe) + L-phenylalanine + ATP = L-phenylalanyl-tRNA(Phe) + AMP + diphosphate + H(+)</text>
        <dbReference type="Rhea" id="RHEA:19413"/>
        <dbReference type="Rhea" id="RHEA-COMP:9668"/>
        <dbReference type="Rhea" id="RHEA-COMP:9699"/>
        <dbReference type="ChEBI" id="CHEBI:15378"/>
        <dbReference type="ChEBI" id="CHEBI:30616"/>
        <dbReference type="ChEBI" id="CHEBI:33019"/>
        <dbReference type="ChEBI" id="CHEBI:58095"/>
        <dbReference type="ChEBI" id="CHEBI:78442"/>
        <dbReference type="ChEBI" id="CHEBI:78531"/>
        <dbReference type="ChEBI" id="CHEBI:456215"/>
        <dbReference type="EC" id="6.1.1.20"/>
    </reaction>
</comment>
<feature type="binding site" evidence="15">
    <location>
        <position position="461"/>
    </location>
    <ligand>
        <name>Mg(2+)</name>
        <dbReference type="ChEBI" id="CHEBI:18420"/>
        <note>shared with alpha subunit</note>
    </ligand>
</feature>
<dbReference type="Pfam" id="PF17759">
    <property type="entry name" value="tRNA_synthFbeta"/>
    <property type="match status" value="1"/>
</dbReference>
<sequence length="793" mass="86292">MKVSEQWLREWVDPPVGTKELAEQLTMAGLEVDSIEPAAGEFESVVVGEVVGVAPHPDADKLRVCRVEAGQGGDPLQIVCGAPNVHQGMRAPVALVGGRLPGGLKIKKAKLRGVESFGMLCSARELGLSEEHAGLMALPADAPLGTDIRDYLKLDDRIIEVDLTPNRGDCLGMAGIAREVALLNDCELTPPAIAPITTQVEDSFPVAVDAPAACPRYLGRVIRGIDPAAVTPLWLQERLRRGGIRPLGPVIDVTNYVLLELGQPMHGFDLARLQGGIRVRFAEAGEKLTLLDGREVALAADTLVIADARQPLALAGVMGGEGSGVSDSTRDVFLECAFFDPLHIAGRARAYGLQTDSSYRFERGVDPELQLRALDRATQLLVDICGGRPGPVIEVCSDAHLPRRPAIRLRSERIRRLLGFELKAGEVAGILEGLGCAVDAEREDWSVIPPSHRFDLAIEADLIEELGRVHGYNRLPSRVPAGRLQMTPQREEQVPLNRLRLSLIERGYREAITYSFVDADLQRRLEPGRQPIPLANPISADLAVMRSSLWPGLLGALGHNLRRQQERVRLFESGLNFISEDNEIKQESYIAGVACGRPLPEQWGVADGNLDFFDAKADLEALLRLGGRFEAFTFEAAQHPALHPGRSARVLCDGRSVGWIGTLHPRHAEELELPADTQLFELEIAPVTTGRKAAFEPISRYPAIRRDLALLVDEAVPAAAVAERIRLAAGETLKELRLFDVYQGKGIETGRKSIALGLILQDSSRTLTDQDVQAVVDEVTTALQRDLGASLRE</sequence>
<dbReference type="Gene3D" id="3.50.40.10">
    <property type="entry name" value="Phenylalanyl-trna Synthetase, Chain B, domain 3"/>
    <property type="match status" value="1"/>
</dbReference>
<evidence type="ECO:0000256" key="6">
    <source>
        <dbReference type="ARBA" id="ARBA00022598"/>
    </source>
</evidence>
<dbReference type="FunFam" id="3.30.56.10:FF:000002">
    <property type="entry name" value="Phenylalanine--tRNA ligase beta subunit"/>
    <property type="match status" value="1"/>
</dbReference>
<dbReference type="Gene3D" id="2.40.50.140">
    <property type="entry name" value="Nucleic acid-binding proteins"/>
    <property type="match status" value="1"/>
</dbReference>
<evidence type="ECO:0000256" key="15">
    <source>
        <dbReference type="HAMAP-Rule" id="MF_00283"/>
    </source>
</evidence>
<dbReference type="NCBIfam" id="TIGR00472">
    <property type="entry name" value="pheT_bact"/>
    <property type="match status" value="1"/>
</dbReference>
<protein>
    <recommendedName>
        <fullName evidence="15">Phenylalanine--tRNA ligase beta subunit</fullName>
        <ecNumber evidence="15">6.1.1.20</ecNumber>
    </recommendedName>
    <alternativeName>
        <fullName evidence="15">Phenylalanyl-tRNA synthetase beta subunit</fullName>
        <shortName evidence="15">PheRS</shortName>
    </alternativeName>
</protein>
<feature type="domain" description="FDX-ACB" evidence="18">
    <location>
        <begin position="699"/>
        <end position="792"/>
    </location>
</feature>
<evidence type="ECO:0000256" key="10">
    <source>
        <dbReference type="ARBA" id="ARBA00022842"/>
    </source>
</evidence>
<comment type="cofactor">
    <cofactor evidence="15">
        <name>Mg(2+)</name>
        <dbReference type="ChEBI" id="CHEBI:18420"/>
    </cofactor>
    <text evidence="15">Binds 2 magnesium ions per tetramer.</text>
</comment>
<dbReference type="CDD" id="cd02796">
    <property type="entry name" value="tRNA_bind_bactPheRS"/>
    <property type="match status" value="1"/>
</dbReference>
<dbReference type="FunFam" id="2.40.50.140:FF:000045">
    <property type="entry name" value="Phenylalanine--tRNA ligase beta subunit"/>
    <property type="match status" value="1"/>
</dbReference>
<dbReference type="HAMAP" id="MF_00283">
    <property type="entry name" value="Phe_tRNA_synth_beta1"/>
    <property type="match status" value="1"/>
</dbReference>
<keyword evidence="13 15" id="KW-0030">Aminoacyl-tRNA synthetase</keyword>
<evidence type="ECO:0000256" key="12">
    <source>
        <dbReference type="ARBA" id="ARBA00022917"/>
    </source>
</evidence>
<dbReference type="PANTHER" id="PTHR10947">
    <property type="entry name" value="PHENYLALANYL-TRNA SYNTHETASE BETA CHAIN AND LEUCINE-RICH REPEAT-CONTAINING PROTEIN 47"/>
    <property type="match status" value="1"/>
</dbReference>
<dbReference type="InterPro" id="IPR009061">
    <property type="entry name" value="DNA-bd_dom_put_sf"/>
</dbReference>
<dbReference type="GO" id="GO:0000287">
    <property type="term" value="F:magnesium ion binding"/>
    <property type="evidence" value="ECO:0007669"/>
    <property type="project" value="UniProtKB-UniRule"/>
</dbReference>
<reference evidence="20 21" key="1">
    <citation type="submission" date="2017-05" db="EMBL/GenBank/DDBJ databases">
        <title>Thiocyanate degradation by Thiohalobacter thiocyanaticus FOKN1.</title>
        <authorList>
            <person name="Oshiki M."/>
            <person name="Fukushima T."/>
            <person name="Kawano S."/>
            <person name="Nakagawa J."/>
        </authorList>
    </citation>
    <scope>NUCLEOTIDE SEQUENCE [LARGE SCALE GENOMIC DNA]</scope>
    <source>
        <strain evidence="20 21">FOKN1</strain>
    </source>
</reference>
<dbReference type="SMART" id="SM00873">
    <property type="entry name" value="B3_4"/>
    <property type="match status" value="1"/>
</dbReference>
<evidence type="ECO:0000256" key="8">
    <source>
        <dbReference type="ARBA" id="ARBA00022741"/>
    </source>
</evidence>
<feature type="domain" description="B5" evidence="19">
    <location>
        <begin position="402"/>
        <end position="477"/>
    </location>
</feature>
<dbReference type="SUPFAM" id="SSF50249">
    <property type="entry name" value="Nucleic acid-binding proteins"/>
    <property type="match status" value="1"/>
</dbReference>
<feature type="binding site" evidence="15">
    <location>
        <position position="455"/>
    </location>
    <ligand>
        <name>Mg(2+)</name>
        <dbReference type="ChEBI" id="CHEBI:18420"/>
        <note>shared with alpha subunit</note>
    </ligand>
</feature>
<keyword evidence="8 15" id="KW-0547">Nucleotide-binding</keyword>
<dbReference type="AlphaFoldDB" id="A0A1Z4VSC4"/>
<gene>
    <name evidence="15" type="primary">pheT</name>
    <name evidence="20" type="ORF">FOKN1_2150</name>
</gene>
<dbReference type="GO" id="GO:0004826">
    <property type="term" value="F:phenylalanine-tRNA ligase activity"/>
    <property type="evidence" value="ECO:0007669"/>
    <property type="project" value="UniProtKB-UniRule"/>
</dbReference>
<comment type="subunit">
    <text evidence="3 15">Tetramer of two alpha and two beta subunits.</text>
</comment>
<dbReference type="FunFam" id="3.30.930.10:FF:000022">
    <property type="entry name" value="Phenylalanine--tRNA ligase beta subunit"/>
    <property type="match status" value="1"/>
</dbReference>
<keyword evidence="5 16" id="KW-0820">tRNA-binding</keyword>
<dbReference type="InterPro" id="IPR045060">
    <property type="entry name" value="Phe-tRNA-ligase_IIc_bsu"/>
</dbReference>
<dbReference type="GO" id="GO:0005524">
    <property type="term" value="F:ATP binding"/>
    <property type="evidence" value="ECO:0007669"/>
    <property type="project" value="UniProtKB-UniRule"/>
</dbReference>
<dbReference type="GO" id="GO:0006432">
    <property type="term" value="P:phenylalanyl-tRNA aminoacylation"/>
    <property type="evidence" value="ECO:0007669"/>
    <property type="project" value="UniProtKB-UniRule"/>
</dbReference>
<evidence type="ECO:0000256" key="11">
    <source>
        <dbReference type="ARBA" id="ARBA00022884"/>
    </source>
</evidence>
<evidence type="ECO:0000256" key="3">
    <source>
        <dbReference type="ARBA" id="ARBA00011209"/>
    </source>
</evidence>
<dbReference type="PANTHER" id="PTHR10947:SF0">
    <property type="entry name" value="PHENYLALANINE--TRNA LIGASE BETA SUBUNIT"/>
    <property type="match status" value="1"/>
</dbReference>
<evidence type="ECO:0000256" key="16">
    <source>
        <dbReference type="PROSITE-ProRule" id="PRU00209"/>
    </source>
</evidence>
<dbReference type="Gene3D" id="3.30.56.10">
    <property type="match status" value="2"/>
</dbReference>
<evidence type="ECO:0000256" key="4">
    <source>
        <dbReference type="ARBA" id="ARBA00022490"/>
    </source>
</evidence>
<keyword evidence="7 15" id="KW-0479">Metal-binding</keyword>
<dbReference type="SUPFAM" id="SSF55681">
    <property type="entry name" value="Class II aaRS and biotin synthetases"/>
    <property type="match status" value="1"/>
</dbReference>
<evidence type="ECO:0000256" key="2">
    <source>
        <dbReference type="ARBA" id="ARBA00008653"/>
    </source>
</evidence>
<evidence type="ECO:0000256" key="5">
    <source>
        <dbReference type="ARBA" id="ARBA00022555"/>
    </source>
</evidence>
<dbReference type="Pfam" id="PF03484">
    <property type="entry name" value="B5"/>
    <property type="match status" value="1"/>
</dbReference>
<dbReference type="PROSITE" id="PS51483">
    <property type="entry name" value="B5"/>
    <property type="match status" value="1"/>
</dbReference>
<dbReference type="SMART" id="SM00874">
    <property type="entry name" value="B5"/>
    <property type="match status" value="1"/>
</dbReference>
<evidence type="ECO:0000259" key="17">
    <source>
        <dbReference type="PROSITE" id="PS50886"/>
    </source>
</evidence>
<dbReference type="PROSITE" id="PS50886">
    <property type="entry name" value="TRBD"/>
    <property type="match status" value="1"/>
</dbReference>
<feature type="binding site" evidence="15">
    <location>
        <position position="464"/>
    </location>
    <ligand>
        <name>Mg(2+)</name>
        <dbReference type="ChEBI" id="CHEBI:18420"/>
        <note>shared with alpha subunit</note>
    </ligand>
</feature>
<evidence type="ECO:0000256" key="9">
    <source>
        <dbReference type="ARBA" id="ARBA00022840"/>
    </source>
</evidence>
<dbReference type="Pfam" id="PF03483">
    <property type="entry name" value="B3_4"/>
    <property type="match status" value="1"/>
</dbReference>
<evidence type="ECO:0000313" key="20">
    <source>
        <dbReference type="EMBL" id="BAZ94529.1"/>
    </source>
</evidence>
<proteinExistence type="inferred from homology"/>
<dbReference type="InterPro" id="IPR012340">
    <property type="entry name" value="NA-bd_OB-fold"/>
</dbReference>
<dbReference type="GO" id="GO:0000049">
    <property type="term" value="F:tRNA binding"/>
    <property type="evidence" value="ECO:0007669"/>
    <property type="project" value="UniProtKB-UniRule"/>
</dbReference>
<dbReference type="InterPro" id="IPR005121">
    <property type="entry name" value="Fdx_antiC-bd"/>
</dbReference>
<dbReference type="InterPro" id="IPR045864">
    <property type="entry name" value="aa-tRNA-synth_II/BPL/LPL"/>
</dbReference>
<name>A0A1Z4VSC4_9GAMM</name>
<evidence type="ECO:0000259" key="18">
    <source>
        <dbReference type="PROSITE" id="PS51447"/>
    </source>
</evidence>
<evidence type="ECO:0000256" key="7">
    <source>
        <dbReference type="ARBA" id="ARBA00022723"/>
    </source>
</evidence>
<comment type="similarity">
    <text evidence="2 15">Belongs to the phenylalanyl-tRNA synthetase beta subunit family. Type 1 subfamily.</text>
</comment>
<dbReference type="EC" id="6.1.1.20" evidence="15"/>
<dbReference type="InterPro" id="IPR020825">
    <property type="entry name" value="Phe-tRNA_synthase-like_B3/B4"/>
</dbReference>
<dbReference type="GO" id="GO:0009328">
    <property type="term" value="C:phenylalanine-tRNA ligase complex"/>
    <property type="evidence" value="ECO:0007669"/>
    <property type="project" value="TreeGrafter"/>
</dbReference>
<keyword evidence="11 16" id="KW-0694">RNA-binding</keyword>
<dbReference type="RefSeq" id="WP_096366607.1">
    <property type="nucleotide sequence ID" value="NZ_AP018052.1"/>
</dbReference>
<dbReference type="SUPFAM" id="SSF56037">
    <property type="entry name" value="PheT/TilS domain"/>
    <property type="match status" value="1"/>
</dbReference>
<dbReference type="CDD" id="cd00769">
    <property type="entry name" value="PheRS_beta_core"/>
    <property type="match status" value="1"/>
</dbReference>
<feature type="domain" description="TRNA-binding" evidence="17">
    <location>
        <begin position="39"/>
        <end position="149"/>
    </location>
</feature>
<keyword evidence="21" id="KW-1185">Reference proteome</keyword>
<dbReference type="InterPro" id="IPR041616">
    <property type="entry name" value="PheRS_beta_core"/>
</dbReference>
<dbReference type="OrthoDB" id="9805455at2"/>
<dbReference type="InterPro" id="IPR005147">
    <property type="entry name" value="tRNA_synthase_B5-dom"/>
</dbReference>
<dbReference type="Proteomes" id="UP000218765">
    <property type="component" value="Chromosome"/>
</dbReference>
<keyword evidence="9 15" id="KW-0067">ATP-binding</keyword>
<dbReference type="Gene3D" id="3.30.930.10">
    <property type="entry name" value="Bira Bifunctional Protein, Domain 2"/>
    <property type="match status" value="1"/>
</dbReference>
<evidence type="ECO:0000256" key="14">
    <source>
        <dbReference type="ARBA" id="ARBA00049255"/>
    </source>
</evidence>
<evidence type="ECO:0000313" key="21">
    <source>
        <dbReference type="Proteomes" id="UP000218765"/>
    </source>
</evidence>
<keyword evidence="6 15" id="KW-0436">Ligase</keyword>
<dbReference type="InterPro" id="IPR004532">
    <property type="entry name" value="Phe-tRNA-ligase_IIc_bsu_bact"/>
</dbReference>
<dbReference type="EMBL" id="AP018052">
    <property type="protein sequence ID" value="BAZ94529.1"/>
    <property type="molecule type" value="Genomic_DNA"/>
</dbReference>
<dbReference type="NCBIfam" id="NF045760">
    <property type="entry name" value="YtpR"/>
    <property type="match status" value="1"/>
</dbReference>
<dbReference type="Pfam" id="PF03147">
    <property type="entry name" value="FDX-ACB"/>
    <property type="match status" value="1"/>
</dbReference>
<dbReference type="InterPro" id="IPR002547">
    <property type="entry name" value="tRNA-bd_dom"/>
</dbReference>
<evidence type="ECO:0000256" key="1">
    <source>
        <dbReference type="ARBA" id="ARBA00004496"/>
    </source>
</evidence>
<dbReference type="InterPro" id="IPR033714">
    <property type="entry name" value="tRNA_bind_bactPheRS"/>
</dbReference>
<dbReference type="SUPFAM" id="SSF54991">
    <property type="entry name" value="Anticodon-binding domain of PheRS"/>
    <property type="match status" value="1"/>
</dbReference>
<dbReference type="FunFam" id="3.50.40.10:FF:000001">
    <property type="entry name" value="Phenylalanine--tRNA ligase beta subunit"/>
    <property type="match status" value="1"/>
</dbReference>
<dbReference type="FunFam" id="3.30.70.380:FF:000001">
    <property type="entry name" value="Phenylalanine--tRNA ligase beta subunit"/>
    <property type="match status" value="1"/>
</dbReference>
<keyword evidence="12 15" id="KW-0648">Protein biosynthesis</keyword>
<dbReference type="Pfam" id="PF01588">
    <property type="entry name" value="tRNA_bind"/>
    <property type="match status" value="1"/>
</dbReference>
<dbReference type="KEGG" id="ttc:FOKN1_2150"/>
<keyword evidence="4 15" id="KW-0963">Cytoplasm</keyword>
<dbReference type="InterPro" id="IPR005146">
    <property type="entry name" value="B3/B4_tRNA-bd"/>
</dbReference>
<accession>A0A1Z4VSC4</accession>
<keyword evidence="10 15" id="KW-0460">Magnesium</keyword>
<dbReference type="PROSITE" id="PS51447">
    <property type="entry name" value="FDX_ACB"/>
    <property type="match status" value="1"/>
</dbReference>
<organism evidence="20 21">
    <name type="scientific">Thiohalobacter thiocyanaticus</name>
    <dbReference type="NCBI Taxonomy" id="585455"/>
    <lineage>
        <taxon>Bacteria</taxon>
        <taxon>Pseudomonadati</taxon>
        <taxon>Pseudomonadota</taxon>
        <taxon>Gammaproteobacteria</taxon>
        <taxon>Thiohalobacterales</taxon>
        <taxon>Thiohalobacteraceae</taxon>
        <taxon>Thiohalobacter</taxon>
    </lineage>
</organism>
<dbReference type="Gene3D" id="3.30.70.380">
    <property type="entry name" value="Ferrodoxin-fold anticodon-binding domain"/>
    <property type="match status" value="1"/>
</dbReference>
<feature type="binding site" evidence="15">
    <location>
        <position position="465"/>
    </location>
    <ligand>
        <name>Mg(2+)</name>
        <dbReference type="ChEBI" id="CHEBI:18420"/>
        <note>shared with alpha subunit</note>
    </ligand>
</feature>
<comment type="subcellular location">
    <subcellularLocation>
        <location evidence="1 15">Cytoplasm</location>
    </subcellularLocation>
</comment>
<dbReference type="InterPro" id="IPR036690">
    <property type="entry name" value="Fdx_antiC-bd_sf"/>
</dbReference>